<keyword evidence="10" id="KW-1185">Reference proteome</keyword>
<dbReference type="GeneID" id="109128197"/>
<evidence type="ECO:0000256" key="5">
    <source>
        <dbReference type="ARBA" id="ARBA00022729"/>
    </source>
</evidence>
<feature type="chain" id="PRO_5045023008" evidence="9">
    <location>
        <begin position="31"/>
        <end position="98"/>
    </location>
</feature>
<evidence type="ECO:0000313" key="11">
    <source>
        <dbReference type="RefSeq" id="XP_019088291.1"/>
    </source>
</evidence>
<name>A0ABM1QSI1_CAMSA</name>
<reference evidence="10" key="2">
    <citation type="journal article" date="2014" name="Nat. Commun.">
        <title>The emerging biofuel crop Camelina sativa retains a highly undifferentiated hexaploid genome structure.</title>
        <authorList>
            <person name="Kagale S."/>
            <person name="Koh C."/>
            <person name="Nixon J."/>
            <person name="Bollina V."/>
            <person name="Clarke W.E."/>
            <person name="Tuteja R."/>
            <person name="Spillane C."/>
            <person name="Robinson S.J."/>
            <person name="Links M.G."/>
            <person name="Clarke C."/>
            <person name="Higgins E.E."/>
            <person name="Huebert T."/>
            <person name="Sharpe A.G."/>
            <person name="Parkin I.A."/>
        </authorList>
    </citation>
    <scope>NUCLEOTIDE SEQUENCE [LARGE SCALE GENOMIC DNA]</scope>
    <source>
        <strain evidence="10">r\DH55</strain>
    </source>
</reference>
<comment type="similarity">
    <text evidence="2">Belongs to the plant rapid alkalinization factor (RALF) family.</text>
</comment>
<evidence type="ECO:0000313" key="10">
    <source>
        <dbReference type="Proteomes" id="UP000694864"/>
    </source>
</evidence>
<evidence type="ECO:0000256" key="1">
    <source>
        <dbReference type="ARBA" id="ARBA00004613"/>
    </source>
</evidence>
<feature type="region of interest" description="Disordered" evidence="8">
    <location>
        <begin position="44"/>
        <end position="98"/>
    </location>
</feature>
<reference evidence="11 12" key="3">
    <citation type="submission" date="2025-05" db="UniProtKB">
        <authorList>
            <consortium name="RefSeq"/>
        </authorList>
    </citation>
    <scope>IDENTIFICATION</scope>
    <source>
        <tissue evidence="11 12">Leaf</tissue>
    </source>
</reference>
<feature type="signal peptide" evidence="9">
    <location>
        <begin position="1"/>
        <end position="30"/>
    </location>
</feature>
<keyword evidence="3" id="KW-0964">Secreted</keyword>
<comment type="function">
    <text evidence="7">Cell signaling peptide that may regulate plant stress, growth, and development. Mediates a rapid alkalinization of extracellular space by mediating a transient increase in the cytoplasmic Ca(2+) concentration leading to a calcium-dependent signaling events through a cell surface receptor and a concomitant activation of some intracellular mitogen-activated protein kinases.</text>
</comment>
<organism evidence="10 12">
    <name type="scientific">Camelina sativa</name>
    <name type="common">False flax</name>
    <name type="synonym">Myagrum sativum</name>
    <dbReference type="NCBI Taxonomy" id="90675"/>
    <lineage>
        <taxon>Eukaryota</taxon>
        <taxon>Viridiplantae</taxon>
        <taxon>Streptophyta</taxon>
        <taxon>Embryophyta</taxon>
        <taxon>Tracheophyta</taxon>
        <taxon>Spermatophyta</taxon>
        <taxon>Magnoliopsida</taxon>
        <taxon>eudicotyledons</taxon>
        <taxon>Gunneridae</taxon>
        <taxon>Pentapetalae</taxon>
        <taxon>rosids</taxon>
        <taxon>malvids</taxon>
        <taxon>Brassicales</taxon>
        <taxon>Brassicaceae</taxon>
        <taxon>Camelineae</taxon>
        <taxon>Camelina</taxon>
    </lineage>
</organism>
<evidence type="ECO:0000256" key="8">
    <source>
        <dbReference type="SAM" id="MobiDB-lite"/>
    </source>
</evidence>
<dbReference type="Pfam" id="PF05498">
    <property type="entry name" value="RALF"/>
    <property type="match status" value="1"/>
</dbReference>
<evidence type="ECO:0000256" key="7">
    <source>
        <dbReference type="ARBA" id="ARBA00037228"/>
    </source>
</evidence>
<protein>
    <submittedName>
        <fullName evidence="11 12">Protein RALF-like 28</fullName>
    </submittedName>
</protein>
<evidence type="ECO:0000256" key="2">
    <source>
        <dbReference type="ARBA" id="ARBA00009178"/>
    </source>
</evidence>
<dbReference type="Proteomes" id="UP000694864">
    <property type="component" value="Chromosome 2"/>
</dbReference>
<evidence type="ECO:0000256" key="6">
    <source>
        <dbReference type="ARBA" id="ARBA00023157"/>
    </source>
</evidence>
<evidence type="ECO:0000313" key="12">
    <source>
        <dbReference type="RefSeq" id="XP_019089719.1"/>
    </source>
</evidence>
<dbReference type="InterPro" id="IPR008801">
    <property type="entry name" value="RALF"/>
</dbReference>
<feature type="compositionally biased region" description="Basic and acidic residues" evidence="8">
    <location>
        <begin position="84"/>
        <end position="98"/>
    </location>
</feature>
<dbReference type="RefSeq" id="XP_019089719.1">
    <property type="nucleotide sequence ID" value="XM_019234174.1"/>
</dbReference>
<evidence type="ECO:0000256" key="4">
    <source>
        <dbReference type="ARBA" id="ARBA00022702"/>
    </source>
</evidence>
<proteinExistence type="inferred from homology"/>
<keyword evidence="6" id="KW-1015">Disulfide bond</keyword>
<comment type="subcellular location">
    <subcellularLocation>
        <location evidence="1">Secreted</location>
    </subcellularLocation>
</comment>
<sequence length="98" mass="10746">MSILKGTKRFMLVAMFIAFVGISNLDVAAAKVIGYPAIGRGDRPPGCDHGKCPPDQPANPYQRGCDKSHRCRGPPSPPPVPKNYIEKEKKEHGQFIIM</sequence>
<keyword evidence="4" id="KW-0372">Hormone</keyword>
<evidence type="ECO:0000256" key="9">
    <source>
        <dbReference type="SAM" id="SignalP"/>
    </source>
</evidence>
<keyword evidence="5 9" id="KW-0732">Signal</keyword>
<reference evidence="10" key="1">
    <citation type="journal article" date="1997" name="Nucleic Acids Res.">
        <title>tRNAscan-SE: a program for improved detection of transfer RNA genes in genomic sequence.</title>
        <authorList>
            <person name="Lowe T.M."/>
            <person name="Eddy S.R."/>
        </authorList>
    </citation>
    <scope>NUCLEOTIDE SEQUENCE [LARGE SCALE GENOMIC DNA]</scope>
    <source>
        <strain evidence="10">r\DH55</strain>
    </source>
</reference>
<dbReference type="PANTHER" id="PTHR34270">
    <property type="entry name" value="PROTEIN RALF-LIKE 15-RELATED"/>
    <property type="match status" value="1"/>
</dbReference>
<dbReference type="GeneID" id="109127648"/>
<gene>
    <name evidence="12" type="primary">LOC109128197</name>
    <name evidence="11" type="synonym">LOC109127648</name>
</gene>
<dbReference type="PANTHER" id="PTHR34270:SF3">
    <property type="entry name" value="PROTEIN RALF-LIKE 16-RELATED"/>
    <property type="match status" value="1"/>
</dbReference>
<evidence type="ECO:0000256" key="3">
    <source>
        <dbReference type="ARBA" id="ARBA00022525"/>
    </source>
</evidence>
<dbReference type="RefSeq" id="XP_019088291.1">
    <property type="nucleotide sequence ID" value="XM_019232746.1"/>
</dbReference>
<accession>A0ABM1QSI1</accession>